<dbReference type="UniPathway" id="UPA00143"/>
<evidence type="ECO:0000256" key="9">
    <source>
        <dbReference type="ARBA" id="ARBA00022786"/>
    </source>
</evidence>
<comment type="subcellular location">
    <subcellularLocation>
        <location evidence="2">Membrane</location>
        <topology evidence="2">Single-pass membrane protein</topology>
    </subcellularLocation>
</comment>
<evidence type="ECO:0000256" key="6">
    <source>
        <dbReference type="ARBA" id="ARBA00022692"/>
    </source>
</evidence>
<keyword evidence="7" id="KW-0479">Metal-binding</keyword>
<dbReference type="InterPro" id="IPR001841">
    <property type="entry name" value="Znf_RING"/>
</dbReference>
<reference evidence="16" key="1">
    <citation type="submission" date="2016-03" db="EMBL/GenBank/DDBJ databases">
        <title>Mechanisms controlling the formation of the plant cell surface in tip-growing cells are functionally conserved among land plants.</title>
        <authorList>
            <person name="Honkanen S."/>
            <person name="Jones V.A."/>
            <person name="Morieri G."/>
            <person name="Champion C."/>
            <person name="Hetherington A.J."/>
            <person name="Kelly S."/>
            <person name="Saint-Marcoux D."/>
            <person name="Proust H."/>
            <person name="Prescott H."/>
            <person name="Dolan L."/>
        </authorList>
    </citation>
    <scope>NUCLEOTIDE SEQUENCE [LARGE SCALE GENOMIC DNA]</scope>
    <source>
        <tissue evidence="16">Whole gametophyte</tissue>
    </source>
</reference>
<evidence type="ECO:0000256" key="7">
    <source>
        <dbReference type="ARBA" id="ARBA00022723"/>
    </source>
</evidence>
<evidence type="ECO:0000313" key="17">
    <source>
        <dbReference type="Proteomes" id="UP000077202"/>
    </source>
</evidence>
<evidence type="ECO:0000256" key="13">
    <source>
        <dbReference type="PROSITE-ProRule" id="PRU00175"/>
    </source>
</evidence>
<keyword evidence="6 14" id="KW-0812">Transmembrane</keyword>
<gene>
    <name evidence="16" type="ORF">AXG93_146s1110</name>
</gene>
<dbReference type="PANTHER" id="PTHR46913:SF1">
    <property type="entry name" value="RING-H2 FINGER PROTEIN ATL16"/>
    <property type="match status" value="1"/>
</dbReference>
<dbReference type="Pfam" id="PF13639">
    <property type="entry name" value="zf-RING_2"/>
    <property type="match status" value="1"/>
</dbReference>
<organism evidence="16 17">
    <name type="scientific">Marchantia polymorpha subsp. ruderalis</name>
    <dbReference type="NCBI Taxonomy" id="1480154"/>
    <lineage>
        <taxon>Eukaryota</taxon>
        <taxon>Viridiplantae</taxon>
        <taxon>Streptophyta</taxon>
        <taxon>Embryophyta</taxon>
        <taxon>Marchantiophyta</taxon>
        <taxon>Marchantiopsida</taxon>
        <taxon>Marchantiidae</taxon>
        <taxon>Marchantiales</taxon>
        <taxon>Marchantiaceae</taxon>
        <taxon>Marchantia</taxon>
    </lineage>
</organism>
<dbReference type="AlphaFoldDB" id="A0A176W7J9"/>
<dbReference type="PANTHER" id="PTHR46913">
    <property type="entry name" value="RING-H2 FINGER PROTEIN ATL16"/>
    <property type="match status" value="1"/>
</dbReference>
<evidence type="ECO:0000259" key="15">
    <source>
        <dbReference type="PROSITE" id="PS50089"/>
    </source>
</evidence>
<comment type="pathway">
    <text evidence="3">Protein modification; protein ubiquitination.</text>
</comment>
<evidence type="ECO:0000256" key="2">
    <source>
        <dbReference type="ARBA" id="ARBA00004167"/>
    </source>
</evidence>
<sequence>MPPPGYIPPAPVVHASSSSNNNSGGKTAFSPAVVSIIAVLGSAFLVVSYYRIFAKLCTRWQNRRDIFELEGQPTGMDSDANVSPLTTHGLEQSLIKKIPFFVFKTGDAFTADTDCPVCLSEFLDHQELRLLPKCAHAFHVACIDTWLSTHSTCPLCRAPIFPEDQIRQSLHGAFGAEMQTPPGTERMEFTLGDGVRFGPLGHERMSASPTLRGLLNYEDAHSIWIPNTAREGRGVHQELVRARALQILPQPVHAEAVPLGRAVHVLVPDGSAEQGPHFLDGFSPEFLTDRSNVMAVNTRRGWLAYFGSLPVCSNFGLAELRSPSASDEYDDEDIASGFSFLSLFLFPSAAESLCVGPFPLVVIAAEGNSADVRHDLNRELEGSHESGAETNFLKCKKRLRLDHETSFDGSTSIMFVCAETPRRGLYRRPRSKARKLAWLLDSWLVVKLNIRVVVGSIGHRPSVENVP</sequence>
<dbReference type="Gene3D" id="3.30.40.10">
    <property type="entry name" value="Zinc/RING finger domain, C3HC4 (zinc finger)"/>
    <property type="match status" value="1"/>
</dbReference>
<dbReference type="CDD" id="cd16461">
    <property type="entry name" value="RING-H2_EL5-like"/>
    <property type="match status" value="1"/>
</dbReference>
<comment type="catalytic activity">
    <reaction evidence="1">
        <text>S-ubiquitinyl-[E2 ubiquitin-conjugating enzyme]-L-cysteine + [acceptor protein]-L-lysine = [E2 ubiquitin-conjugating enzyme]-L-cysteine + N(6)-ubiquitinyl-[acceptor protein]-L-lysine.</text>
        <dbReference type="EC" id="2.3.2.27"/>
    </reaction>
</comment>
<dbReference type="EC" id="2.3.2.27" evidence="4"/>
<keyword evidence="17" id="KW-1185">Reference proteome</keyword>
<dbReference type="FunFam" id="3.30.40.10:FF:000187">
    <property type="entry name" value="E3 ubiquitin-protein ligase ATL6"/>
    <property type="match status" value="1"/>
</dbReference>
<proteinExistence type="predicted"/>
<dbReference type="GO" id="GO:0016020">
    <property type="term" value="C:membrane"/>
    <property type="evidence" value="ECO:0007669"/>
    <property type="project" value="UniProtKB-SubCell"/>
</dbReference>
<name>A0A176W7J9_MARPO</name>
<keyword evidence="8 13" id="KW-0863">Zinc-finger</keyword>
<feature type="transmembrane region" description="Helical" evidence="14">
    <location>
        <begin position="28"/>
        <end position="50"/>
    </location>
</feature>
<dbReference type="InterPro" id="IPR044600">
    <property type="entry name" value="ATL1/ATL16-like"/>
</dbReference>
<evidence type="ECO:0000256" key="11">
    <source>
        <dbReference type="ARBA" id="ARBA00022989"/>
    </source>
</evidence>
<protein>
    <recommendedName>
        <fullName evidence="4">RING-type E3 ubiquitin transferase</fullName>
        <ecNumber evidence="4">2.3.2.27</ecNumber>
    </recommendedName>
</protein>
<evidence type="ECO:0000256" key="3">
    <source>
        <dbReference type="ARBA" id="ARBA00004906"/>
    </source>
</evidence>
<evidence type="ECO:0000256" key="5">
    <source>
        <dbReference type="ARBA" id="ARBA00022679"/>
    </source>
</evidence>
<evidence type="ECO:0000256" key="1">
    <source>
        <dbReference type="ARBA" id="ARBA00000900"/>
    </source>
</evidence>
<evidence type="ECO:0000256" key="8">
    <source>
        <dbReference type="ARBA" id="ARBA00022771"/>
    </source>
</evidence>
<keyword evidence="9" id="KW-0833">Ubl conjugation pathway</keyword>
<evidence type="ECO:0000256" key="10">
    <source>
        <dbReference type="ARBA" id="ARBA00022833"/>
    </source>
</evidence>
<keyword evidence="10" id="KW-0862">Zinc</keyword>
<dbReference type="InterPro" id="IPR013083">
    <property type="entry name" value="Znf_RING/FYVE/PHD"/>
</dbReference>
<feature type="domain" description="RING-type" evidence="15">
    <location>
        <begin position="115"/>
        <end position="157"/>
    </location>
</feature>
<dbReference type="Proteomes" id="UP000077202">
    <property type="component" value="Unassembled WGS sequence"/>
</dbReference>
<dbReference type="PROSITE" id="PS50089">
    <property type="entry name" value="ZF_RING_2"/>
    <property type="match status" value="1"/>
</dbReference>
<dbReference type="SUPFAM" id="SSF57850">
    <property type="entry name" value="RING/U-box"/>
    <property type="match status" value="1"/>
</dbReference>
<keyword evidence="11 14" id="KW-1133">Transmembrane helix</keyword>
<dbReference type="GO" id="GO:0008270">
    <property type="term" value="F:zinc ion binding"/>
    <property type="evidence" value="ECO:0007669"/>
    <property type="project" value="UniProtKB-KW"/>
</dbReference>
<accession>A0A176W7J9</accession>
<dbReference type="EMBL" id="LVLJ01001546">
    <property type="protein sequence ID" value="OAE29037.1"/>
    <property type="molecule type" value="Genomic_DNA"/>
</dbReference>
<comment type="caution">
    <text evidence="16">The sequence shown here is derived from an EMBL/GenBank/DDBJ whole genome shotgun (WGS) entry which is preliminary data.</text>
</comment>
<keyword evidence="5" id="KW-0808">Transferase</keyword>
<dbReference type="GO" id="GO:0016567">
    <property type="term" value="P:protein ubiquitination"/>
    <property type="evidence" value="ECO:0007669"/>
    <property type="project" value="UniProtKB-UniPathway"/>
</dbReference>
<dbReference type="GO" id="GO:0061630">
    <property type="term" value="F:ubiquitin protein ligase activity"/>
    <property type="evidence" value="ECO:0007669"/>
    <property type="project" value="UniProtKB-EC"/>
</dbReference>
<dbReference type="SMART" id="SM00184">
    <property type="entry name" value="RING"/>
    <property type="match status" value="1"/>
</dbReference>
<keyword evidence="12 14" id="KW-0472">Membrane</keyword>
<evidence type="ECO:0000256" key="12">
    <source>
        <dbReference type="ARBA" id="ARBA00023136"/>
    </source>
</evidence>
<evidence type="ECO:0000256" key="4">
    <source>
        <dbReference type="ARBA" id="ARBA00012483"/>
    </source>
</evidence>
<evidence type="ECO:0000313" key="16">
    <source>
        <dbReference type="EMBL" id="OAE29037.1"/>
    </source>
</evidence>
<dbReference type="SMART" id="SM01197">
    <property type="entry name" value="FANCL_C"/>
    <property type="match status" value="1"/>
</dbReference>
<evidence type="ECO:0000256" key="14">
    <source>
        <dbReference type="SAM" id="Phobius"/>
    </source>
</evidence>